<keyword evidence="6" id="KW-1185">Reference proteome</keyword>
<feature type="domain" description="K Homology" evidence="4">
    <location>
        <begin position="109"/>
        <end position="180"/>
    </location>
</feature>
<comment type="caution">
    <text evidence="5">The sequence shown here is derived from an EMBL/GenBank/DDBJ whole genome shotgun (WGS) entry which is preliminary data.</text>
</comment>
<dbReference type="SUPFAM" id="SSF54791">
    <property type="entry name" value="Eukaryotic type KH-domain (KH-domain type I)"/>
    <property type="match status" value="2"/>
</dbReference>
<gene>
    <name evidence="5" type="ORF">DdX_16337</name>
</gene>
<evidence type="ECO:0000313" key="5">
    <source>
        <dbReference type="EMBL" id="KAI1701033.1"/>
    </source>
</evidence>
<dbReference type="Gene3D" id="3.30.1370.10">
    <property type="entry name" value="K Homology domain, type 1"/>
    <property type="match status" value="2"/>
</dbReference>
<feature type="compositionally biased region" description="Polar residues" evidence="3">
    <location>
        <begin position="226"/>
        <end position="236"/>
    </location>
</feature>
<accession>A0AAD4MNP9</accession>
<dbReference type="InterPro" id="IPR004088">
    <property type="entry name" value="KH_dom_type_1"/>
</dbReference>
<keyword evidence="2" id="KW-0694">RNA-binding</keyword>
<dbReference type="PROSITE" id="PS50084">
    <property type="entry name" value="KH_TYPE_1"/>
    <property type="match status" value="2"/>
</dbReference>
<dbReference type="InterPro" id="IPR004087">
    <property type="entry name" value="KH_dom"/>
</dbReference>
<evidence type="ECO:0000256" key="2">
    <source>
        <dbReference type="PROSITE-ProRule" id="PRU00117"/>
    </source>
</evidence>
<dbReference type="GO" id="GO:0003723">
    <property type="term" value="F:RNA binding"/>
    <property type="evidence" value="ECO:0007669"/>
    <property type="project" value="UniProtKB-UniRule"/>
</dbReference>
<dbReference type="SMART" id="SM00322">
    <property type="entry name" value="KH"/>
    <property type="match status" value="2"/>
</dbReference>
<proteinExistence type="predicted"/>
<dbReference type="EMBL" id="JAKKPZ010000128">
    <property type="protein sequence ID" value="KAI1701033.1"/>
    <property type="molecule type" value="Genomic_DNA"/>
</dbReference>
<dbReference type="Proteomes" id="UP001201812">
    <property type="component" value="Unassembled WGS sequence"/>
</dbReference>
<dbReference type="Pfam" id="PF00013">
    <property type="entry name" value="KH_1"/>
    <property type="match status" value="2"/>
</dbReference>
<feature type="region of interest" description="Disordered" evidence="3">
    <location>
        <begin position="219"/>
        <end position="247"/>
    </location>
</feature>
<dbReference type="AlphaFoldDB" id="A0AAD4MNP9"/>
<keyword evidence="1" id="KW-0677">Repeat</keyword>
<evidence type="ECO:0000256" key="3">
    <source>
        <dbReference type="SAM" id="MobiDB-lite"/>
    </source>
</evidence>
<reference evidence="5" key="1">
    <citation type="submission" date="2022-01" db="EMBL/GenBank/DDBJ databases">
        <title>Genome Sequence Resource for Two Populations of Ditylenchus destructor, the Migratory Endoparasitic Phytonematode.</title>
        <authorList>
            <person name="Zhang H."/>
            <person name="Lin R."/>
            <person name="Xie B."/>
        </authorList>
    </citation>
    <scope>NUCLEOTIDE SEQUENCE</scope>
    <source>
        <strain evidence="5">BazhouSP</strain>
    </source>
</reference>
<sequence length="273" mass="30780">MRRFNDVSDWSVNARRDRRNVGQRNSSRNQDFKLRLLIPETEVGPIIGARGGNAVAMQKKYNALISIPITSHSDRVVSITCHHVRVGSCFSDILTKLAEKQRAQFSGRRDIKVRLLVHESLAGAVIGCGGAQIRKFRQEHNCIIEVYRRACTNSTDQIILLEGSEESIVKAVESLVKFLFKKPLKGPERPYIPSNYDDDQTEDSRAHLSVGINAIRLGPPKRNISRGDTNTYSTSEQHIKNEPLDESFEDDDTVRVYISRSHFSASESVSSKR</sequence>
<protein>
    <submittedName>
        <fullName evidence="5">KH domain-containing protein</fullName>
    </submittedName>
</protein>
<evidence type="ECO:0000259" key="4">
    <source>
        <dbReference type="SMART" id="SM00322"/>
    </source>
</evidence>
<feature type="domain" description="K Homology" evidence="4">
    <location>
        <begin position="30"/>
        <end position="98"/>
    </location>
</feature>
<dbReference type="PANTHER" id="PTHR10288">
    <property type="entry name" value="KH DOMAIN CONTAINING RNA BINDING PROTEIN"/>
    <property type="match status" value="1"/>
</dbReference>
<dbReference type="InterPro" id="IPR036612">
    <property type="entry name" value="KH_dom_type_1_sf"/>
</dbReference>
<evidence type="ECO:0000313" key="6">
    <source>
        <dbReference type="Proteomes" id="UP001201812"/>
    </source>
</evidence>
<evidence type="ECO:0000256" key="1">
    <source>
        <dbReference type="ARBA" id="ARBA00022737"/>
    </source>
</evidence>
<organism evidence="5 6">
    <name type="scientific">Ditylenchus destructor</name>
    <dbReference type="NCBI Taxonomy" id="166010"/>
    <lineage>
        <taxon>Eukaryota</taxon>
        <taxon>Metazoa</taxon>
        <taxon>Ecdysozoa</taxon>
        <taxon>Nematoda</taxon>
        <taxon>Chromadorea</taxon>
        <taxon>Rhabditida</taxon>
        <taxon>Tylenchina</taxon>
        <taxon>Tylenchomorpha</taxon>
        <taxon>Sphaerularioidea</taxon>
        <taxon>Anguinidae</taxon>
        <taxon>Anguininae</taxon>
        <taxon>Ditylenchus</taxon>
    </lineage>
</organism>
<name>A0AAD4MNP9_9BILA</name>